<name>A0A0G0IIM6_9BACT</name>
<accession>A0A0G0IIM6</accession>
<gene>
    <name evidence="1" type="ORF">US68_C0001G0064</name>
</gene>
<protein>
    <submittedName>
        <fullName evidence="1">Uncharacterized protein</fullName>
    </submittedName>
</protein>
<evidence type="ECO:0000313" key="2">
    <source>
        <dbReference type="Proteomes" id="UP000034231"/>
    </source>
</evidence>
<dbReference type="Proteomes" id="UP000034231">
    <property type="component" value="Unassembled WGS sequence"/>
</dbReference>
<proteinExistence type="predicted"/>
<organism evidence="1 2">
    <name type="scientific">Candidatus Shapirobacteria bacterium GW2011_GWE1_38_10</name>
    <dbReference type="NCBI Taxonomy" id="1618488"/>
    <lineage>
        <taxon>Bacteria</taxon>
        <taxon>Candidatus Shapironibacteriota</taxon>
    </lineage>
</organism>
<evidence type="ECO:0000313" key="1">
    <source>
        <dbReference type="EMBL" id="KKQ50865.1"/>
    </source>
</evidence>
<comment type="caution">
    <text evidence="1">The sequence shown here is derived from an EMBL/GenBank/DDBJ whole genome shotgun (WGS) entry which is preliminary data.</text>
</comment>
<dbReference type="EMBL" id="LBTX01000001">
    <property type="protein sequence ID" value="KKQ50865.1"/>
    <property type="molecule type" value="Genomic_DNA"/>
</dbReference>
<sequence>MTNFDRNTRTLIVSFLVAIFALIPLRFIEAGEQRSFIGDAQVLGESSSVQVYEDNGKAEIKFEAPYDKLETCASREKVTAMENEIVEKLNNSELSEDQIDLILDELRKVETSVCQ</sequence>
<reference evidence="1 2" key="1">
    <citation type="journal article" date="2015" name="Nature">
        <title>rRNA introns, odd ribosomes, and small enigmatic genomes across a large radiation of phyla.</title>
        <authorList>
            <person name="Brown C.T."/>
            <person name="Hug L.A."/>
            <person name="Thomas B.C."/>
            <person name="Sharon I."/>
            <person name="Castelle C.J."/>
            <person name="Singh A."/>
            <person name="Wilkins M.J."/>
            <person name="Williams K.H."/>
            <person name="Banfield J.F."/>
        </authorList>
    </citation>
    <scope>NUCLEOTIDE SEQUENCE [LARGE SCALE GENOMIC DNA]</scope>
</reference>
<dbReference type="AlphaFoldDB" id="A0A0G0IIM6"/>